<keyword evidence="2" id="KW-1185">Reference proteome</keyword>
<dbReference type="GeneID" id="36343339"/>
<gene>
    <name evidence="1" type="ORF">EGR_07624</name>
</gene>
<dbReference type="CTD" id="36343339"/>
<reference evidence="1 2" key="1">
    <citation type="journal article" date="2013" name="Nat. Genet.">
        <title>The genome of the hydatid tapeworm Echinococcus granulosus.</title>
        <authorList>
            <person name="Zheng H."/>
            <person name="Zhang W."/>
            <person name="Zhang L."/>
            <person name="Zhang Z."/>
            <person name="Li J."/>
            <person name="Lu G."/>
            <person name="Zhu Y."/>
            <person name="Wang Y."/>
            <person name="Huang Y."/>
            <person name="Liu J."/>
            <person name="Kang H."/>
            <person name="Chen J."/>
            <person name="Wang L."/>
            <person name="Chen A."/>
            <person name="Yu S."/>
            <person name="Gao Z."/>
            <person name="Jin L."/>
            <person name="Gu W."/>
            <person name="Wang Z."/>
            <person name="Zhao L."/>
            <person name="Shi B."/>
            <person name="Wen H."/>
            <person name="Lin R."/>
            <person name="Jones M.K."/>
            <person name="Brejova B."/>
            <person name="Vinar T."/>
            <person name="Zhao G."/>
            <person name="McManus D.P."/>
            <person name="Chen Z."/>
            <person name="Zhou Y."/>
            <person name="Wang S."/>
        </authorList>
    </citation>
    <scope>NUCLEOTIDE SEQUENCE [LARGE SCALE GENOMIC DNA]</scope>
</reference>
<protein>
    <submittedName>
        <fullName evidence="1">Uncharacterized protein</fullName>
    </submittedName>
</protein>
<evidence type="ECO:0000313" key="2">
    <source>
        <dbReference type="Proteomes" id="UP000019149"/>
    </source>
</evidence>
<dbReference type="RefSeq" id="XP_024348729.1">
    <property type="nucleotide sequence ID" value="XM_024496873.1"/>
</dbReference>
<evidence type="ECO:0000313" key="1">
    <source>
        <dbReference type="EMBL" id="EUB57533.1"/>
    </source>
</evidence>
<accession>W6U8H3</accession>
<organism evidence="1 2">
    <name type="scientific">Echinococcus granulosus</name>
    <name type="common">Hydatid tapeworm</name>
    <dbReference type="NCBI Taxonomy" id="6210"/>
    <lineage>
        <taxon>Eukaryota</taxon>
        <taxon>Metazoa</taxon>
        <taxon>Spiralia</taxon>
        <taxon>Lophotrochozoa</taxon>
        <taxon>Platyhelminthes</taxon>
        <taxon>Cestoda</taxon>
        <taxon>Eucestoda</taxon>
        <taxon>Cyclophyllidea</taxon>
        <taxon>Taeniidae</taxon>
        <taxon>Echinococcus</taxon>
        <taxon>Echinococcus granulosus group</taxon>
    </lineage>
</organism>
<proteinExistence type="predicted"/>
<comment type="caution">
    <text evidence="1">The sequence shown here is derived from an EMBL/GenBank/DDBJ whole genome shotgun (WGS) entry which is preliminary data.</text>
</comment>
<dbReference type="Proteomes" id="UP000019149">
    <property type="component" value="Unassembled WGS sequence"/>
</dbReference>
<sequence length="85" mass="9263">MAGDTDNLSEEAHVCGINYAGNVQALAEVAVSAATDSVFWGLTSWQRLAHRIIDFLRLQSADQFKRLTAIDFSPLNQLIPASDIS</sequence>
<name>W6U8H3_ECHGR</name>
<dbReference type="KEGG" id="egl:EGR_07624"/>
<dbReference type="EMBL" id="APAU02000082">
    <property type="protein sequence ID" value="EUB57533.1"/>
    <property type="molecule type" value="Genomic_DNA"/>
</dbReference>
<dbReference type="AlphaFoldDB" id="W6U8H3"/>